<evidence type="ECO:0000313" key="2">
    <source>
        <dbReference type="EMBL" id="CAA0103882.1"/>
    </source>
</evidence>
<accession>A0A5S9PJ43</accession>
<evidence type="ECO:0000313" key="3">
    <source>
        <dbReference type="Proteomes" id="UP000439591"/>
    </source>
</evidence>
<feature type="domain" description="VOC" evidence="1">
    <location>
        <begin position="6"/>
        <end position="119"/>
    </location>
</feature>
<dbReference type="SUPFAM" id="SSF54593">
    <property type="entry name" value="Glyoxalase/Bleomycin resistance protein/Dihydroxybiphenyl dioxygenase"/>
    <property type="match status" value="1"/>
</dbReference>
<dbReference type="AlphaFoldDB" id="A0A5S9PJ43"/>
<dbReference type="InterPro" id="IPR037523">
    <property type="entry name" value="VOC_core"/>
</dbReference>
<dbReference type="InterPro" id="IPR041581">
    <property type="entry name" value="Glyoxalase_6"/>
</dbReference>
<gene>
    <name evidence="2" type="ORF">KFEGEMFD_02069</name>
</gene>
<dbReference type="InterPro" id="IPR029068">
    <property type="entry name" value="Glyas_Bleomycin-R_OHBP_Dase"/>
</dbReference>
<dbReference type="Proteomes" id="UP000439591">
    <property type="component" value="Unassembled WGS sequence"/>
</dbReference>
<organism evidence="2 3">
    <name type="scientific">Zhongshania aliphaticivorans</name>
    <dbReference type="NCBI Taxonomy" id="1470434"/>
    <lineage>
        <taxon>Bacteria</taxon>
        <taxon>Pseudomonadati</taxon>
        <taxon>Pseudomonadota</taxon>
        <taxon>Gammaproteobacteria</taxon>
        <taxon>Cellvibrionales</taxon>
        <taxon>Spongiibacteraceae</taxon>
        <taxon>Zhongshania</taxon>
    </lineage>
</organism>
<dbReference type="EMBL" id="CACSIM010000003">
    <property type="protein sequence ID" value="CAA0103882.1"/>
    <property type="molecule type" value="Genomic_DNA"/>
</dbReference>
<dbReference type="Gene3D" id="3.10.180.10">
    <property type="entry name" value="2,3-Dihydroxybiphenyl 1,2-Dioxygenase, domain 1"/>
    <property type="match status" value="1"/>
</dbReference>
<protein>
    <recommendedName>
        <fullName evidence="1">VOC domain-containing protein</fullName>
    </recommendedName>
</protein>
<proteinExistence type="predicted"/>
<name>A0A5S9PJ43_9GAMM</name>
<evidence type="ECO:0000259" key="1">
    <source>
        <dbReference type="PROSITE" id="PS51819"/>
    </source>
</evidence>
<dbReference type="PROSITE" id="PS51819">
    <property type="entry name" value="VOC"/>
    <property type="match status" value="1"/>
</dbReference>
<sequence length="121" mass="13704">MEKVSGIGGVFFRAKNPEMLSRWYEENLGVSPVPKDYDQLPWMQEAGPTVFSPFDQETEYFGNADKSWMINFRVANLDAMVAQLERAGIEVTLNNDDGPIGKFAKLYDPEGNPIELWQPSN</sequence>
<dbReference type="Pfam" id="PF18029">
    <property type="entry name" value="Glyoxalase_6"/>
    <property type="match status" value="1"/>
</dbReference>
<reference evidence="2 3" key="1">
    <citation type="submission" date="2019-11" db="EMBL/GenBank/DDBJ databases">
        <authorList>
            <person name="Holert J."/>
        </authorList>
    </citation>
    <scope>NUCLEOTIDE SEQUENCE [LARGE SCALE GENOMIC DNA]</scope>
    <source>
        <strain evidence="2">BC3_2A</strain>
    </source>
</reference>
<dbReference type="RefSeq" id="WP_159287803.1">
    <property type="nucleotide sequence ID" value="NZ_CACSIM010000003.1"/>
</dbReference>
<dbReference type="PANTHER" id="PTHR33993:SF5">
    <property type="entry name" value="GLYOXALASE"/>
    <property type="match status" value="1"/>
</dbReference>
<dbReference type="PANTHER" id="PTHR33993">
    <property type="entry name" value="GLYOXALASE-RELATED"/>
    <property type="match status" value="1"/>
</dbReference>
<dbReference type="InterPro" id="IPR052164">
    <property type="entry name" value="Anthracycline_SecMetBiosynth"/>
</dbReference>